<feature type="signal peptide" evidence="1">
    <location>
        <begin position="1"/>
        <end position="24"/>
    </location>
</feature>
<reference evidence="3" key="1">
    <citation type="journal article" date="2018" name="Front. Microbiol.">
        <title>Genome-Based Analysis Reveals the Taxonomy and Diversity of the Family Idiomarinaceae.</title>
        <authorList>
            <person name="Liu Y."/>
            <person name="Lai Q."/>
            <person name="Shao Z."/>
        </authorList>
    </citation>
    <scope>NUCLEOTIDE SEQUENCE [LARGE SCALE GENOMIC DNA]</scope>
    <source>
        <strain evidence="3">BH195</strain>
    </source>
</reference>
<evidence type="ECO:0000313" key="2">
    <source>
        <dbReference type="EMBL" id="RUO53145.1"/>
    </source>
</evidence>
<protein>
    <recommendedName>
        <fullName evidence="4">Capsule biosynthesis GfcC-like C-terminal domain-containing protein</fullName>
    </recommendedName>
</protein>
<gene>
    <name evidence="2" type="ORF">CWI69_08990</name>
</gene>
<dbReference type="RefSeq" id="WP_126763852.1">
    <property type="nucleotide sequence ID" value="NZ_JBHLTZ010000012.1"/>
</dbReference>
<organism evidence="2 3">
    <name type="scientific">Pseudidiomarina halophila</name>
    <dbReference type="NCBI Taxonomy" id="1449799"/>
    <lineage>
        <taxon>Bacteria</taxon>
        <taxon>Pseudomonadati</taxon>
        <taxon>Pseudomonadota</taxon>
        <taxon>Gammaproteobacteria</taxon>
        <taxon>Alteromonadales</taxon>
        <taxon>Idiomarinaceae</taxon>
        <taxon>Pseudidiomarina</taxon>
    </lineage>
</organism>
<comment type="caution">
    <text evidence="2">The sequence shown here is derived from an EMBL/GenBank/DDBJ whole genome shotgun (WGS) entry which is preliminary data.</text>
</comment>
<feature type="chain" id="PRO_5019211249" description="Capsule biosynthesis GfcC-like C-terminal domain-containing protein" evidence="1">
    <location>
        <begin position="25"/>
        <end position="296"/>
    </location>
</feature>
<proteinExistence type="predicted"/>
<evidence type="ECO:0000256" key="1">
    <source>
        <dbReference type="SAM" id="SignalP"/>
    </source>
</evidence>
<dbReference type="OrthoDB" id="6236612at2"/>
<dbReference type="Proteomes" id="UP000287198">
    <property type="component" value="Unassembled WGS sequence"/>
</dbReference>
<accession>A0A432XWM1</accession>
<dbReference type="AlphaFoldDB" id="A0A432XWM1"/>
<dbReference type="EMBL" id="PIPW01000002">
    <property type="protein sequence ID" value="RUO53145.1"/>
    <property type="molecule type" value="Genomic_DNA"/>
</dbReference>
<evidence type="ECO:0008006" key="4">
    <source>
        <dbReference type="Google" id="ProtNLM"/>
    </source>
</evidence>
<name>A0A432XWM1_9GAMM</name>
<evidence type="ECO:0000313" key="3">
    <source>
        <dbReference type="Proteomes" id="UP000287198"/>
    </source>
</evidence>
<keyword evidence="1" id="KW-0732">Signal</keyword>
<keyword evidence="3" id="KW-1185">Reference proteome</keyword>
<sequence length="296" mass="33557">MLRWLGFLILIVSLGLLTANVAEASGPTQDTTSETSSDANFERVVRVAVNDQTYSFTRLPNLMQVYLAAEFEPADYWPVSRLLSDKQRRAVFGQRDALVQQLQELEQWAREQDHKTLANRAAKWSRSVATWPLVGAEWVGHTKIVDRLDQQSGVSYERPSLFSSFSDAVTHLKNNPTLPSGVYSFLPPTTTPEQWHTTLVTAEGFYTVTFDEDDTVRDVLENFGVFSKHKTLTEVELVYLTGYTKRSAVAYYNDEKHMPPVGGVILVGVPQKNLPERWKTIGQQLVELARYWNPQS</sequence>